<name>A0A1F2WQ80_9ACTN</name>
<sequence length="126" mass="14360">MEIVREEPSITEDQRNELRGKIEKIAFGGSEGRNLLYQLEETILYYPIVSALWEPLDAAVVHKEEATRQRILELVPEAKKDEVRKVLADLSNTYVDNEVEHRLFLAIAARAMSDPTILDKIAALEV</sequence>
<proteinExistence type="predicted"/>
<dbReference type="EMBL" id="MELK01000019">
    <property type="protein sequence ID" value="OFW59042.1"/>
    <property type="molecule type" value="Genomic_DNA"/>
</dbReference>
<evidence type="ECO:0000313" key="1">
    <source>
        <dbReference type="EMBL" id="OFW59042.1"/>
    </source>
</evidence>
<dbReference type="Proteomes" id="UP000177876">
    <property type="component" value="Unassembled WGS sequence"/>
</dbReference>
<comment type="caution">
    <text evidence="1">The sequence shown here is derived from an EMBL/GenBank/DDBJ whole genome shotgun (WGS) entry which is preliminary data.</text>
</comment>
<reference evidence="1 2" key="1">
    <citation type="journal article" date="2016" name="Nat. Commun.">
        <title>Thousands of microbial genomes shed light on interconnected biogeochemical processes in an aquifer system.</title>
        <authorList>
            <person name="Anantharaman K."/>
            <person name="Brown C.T."/>
            <person name="Hug L.A."/>
            <person name="Sharon I."/>
            <person name="Castelle C.J."/>
            <person name="Probst A.J."/>
            <person name="Thomas B.C."/>
            <person name="Singh A."/>
            <person name="Wilkins M.J."/>
            <person name="Karaoz U."/>
            <person name="Brodie E.L."/>
            <person name="Williams K.H."/>
            <person name="Hubbard S.S."/>
            <person name="Banfield J.F."/>
        </authorList>
    </citation>
    <scope>NUCLEOTIDE SEQUENCE [LARGE SCALE GENOMIC DNA]</scope>
</reference>
<dbReference type="AlphaFoldDB" id="A0A1F2WQ80"/>
<organism evidence="1 2">
    <name type="scientific">Candidatus Solincola sediminis</name>
    <dbReference type="NCBI Taxonomy" id="1797199"/>
    <lineage>
        <taxon>Bacteria</taxon>
        <taxon>Bacillati</taxon>
        <taxon>Actinomycetota</taxon>
        <taxon>Candidatus Geothermincolia</taxon>
        <taxon>Candidatus Geothermincolales</taxon>
        <taxon>Candidatus Geothermincolaceae</taxon>
        <taxon>Candidatus Solincola</taxon>
    </lineage>
</organism>
<accession>A0A1F2WQ80</accession>
<dbReference type="STRING" id="1797197.A2Y75_00740"/>
<protein>
    <submittedName>
        <fullName evidence="1">Uncharacterized protein</fullName>
    </submittedName>
</protein>
<gene>
    <name evidence="1" type="ORF">A2Y75_00740</name>
</gene>
<evidence type="ECO:0000313" key="2">
    <source>
        <dbReference type="Proteomes" id="UP000177876"/>
    </source>
</evidence>